<keyword evidence="1" id="KW-0812">Transmembrane</keyword>
<keyword evidence="3" id="KW-1185">Reference proteome</keyword>
<dbReference type="Proteomes" id="UP000006251">
    <property type="component" value="Unassembled WGS sequence"/>
</dbReference>
<keyword evidence="1" id="KW-0472">Membrane</keyword>
<sequence length="57" mass="6106">MNPSFISGEFEMFRDVNAPIPTEAGILLVSEVSAPSAIAVFTLGLLVLASRRINKQS</sequence>
<organism evidence="2 3">
    <name type="scientific">Brumicola pallidula DSM 14239 = ACAM 615</name>
    <dbReference type="NCBI Taxonomy" id="1121922"/>
    <lineage>
        <taxon>Bacteria</taxon>
        <taxon>Pseudomonadati</taxon>
        <taxon>Pseudomonadota</taxon>
        <taxon>Gammaproteobacteria</taxon>
        <taxon>Alteromonadales</taxon>
        <taxon>Alteromonadaceae</taxon>
        <taxon>Brumicola</taxon>
    </lineage>
</organism>
<feature type="transmembrane region" description="Helical" evidence="1">
    <location>
        <begin position="24"/>
        <end position="49"/>
    </location>
</feature>
<protein>
    <submittedName>
        <fullName evidence="2">Uncharacterized protein</fullName>
    </submittedName>
</protein>
<dbReference type="EMBL" id="BAEQ01000004">
    <property type="protein sequence ID" value="GAC26973.1"/>
    <property type="molecule type" value="Genomic_DNA"/>
</dbReference>
<gene>
    <name evidence="2" type="ORF">GPAL_0092</name>
</gene>
<name>K6ZDD1_9ALTE</name>
<reference evidence="3" key="1">
    <citation type="journal article" date="2014" name="Environ. Microbiol.">
        <title>Comparative genomics of the marine bacterial genus Glaciecola reveals the high degree of genomic diversity and genomic characteristic for cold adaptation.</title>
        <authorList>
            <person name="Qin Q.L."/>
            <person name="Xie B.B."/>
            <person name="Yu Y."/>
            <person name="Shu Y.L."/>
            <person name="Rong J.C."/>
            <person name="Zhang Y.J."/>
            <person name="Zhao D.L."/>
            <person name="Chen X.L."/>
            <person name="Zhang X.Y."/>
            <person name="Chen B."/>
            <person name="Zhou B.C."/>
            <person name="Zhang Y.Z."/>
        </authorList>
    </citation>
    <scope>NUCLEOTIDE SEQUENCE [LARGE SCALE GENOMIC DNA]</scope>
    <source>
        <strain evidence="3">ACAM 615</strain>
    </source>
</reference>
<evidence type="ECO:0000256" key="1">
    <source>
        <dbReference type="SAM" id="Phobius"/>
    </source>
</evidence>
<comment type="caution">
    <text evidence="2">The sequence shown here is derived from an EMBL/GenBank/DDBJ whole genome shotgun (WGS) entry which is preliminary data.</text>
</comment>
<dbReference type="RefSeq" id="WP_006008065.1">
    <property type="nucleotide sequence ID" value="NZ_AUAV01000013.1"/>
</dbReference>
<evidence type="ECO:0000313" key="3">
    <source>
        <dbReference type="Proteomes" id="UP000006251"/>
    </source>
</evidence>
<dbReference type="AlphaFoldDB" id="K6ZDD1"/>
<keyword evidence="1" id="KW-1133">Transmembrane helix</keyword>
<proteinExistence type="predicted"/>
<accession>K6ZDD1</accession>
<evidence type="ECO:0000313" key="2">
    <source>
        <dbReference type="EMBL" id="GAC26973.1"/>
    </source>
</evidence>